<evidence type="ECO:0008006" key="3">
    <source>
        <dbReference type="Google" id="ProtNLM"/>
    </source>
</evidence>
<organism evidence="1 2">
    <name type="scientific">Armillaria gallica</name>
    <name type="common">Bulbous honey fungus</name>
    <name type="synonym">Armillaria bulbosa</name>
    <dbReference type="NCBI Taxonomy" id="47427"/>
    <lineage>
        <taxon>Eukaryota</taxon>
        <taxon>Fungi</taxon>
        <taxon>Dikarya</taxon>
        <taxon>Basidiomycota</taxon>
        <taxon>Agaricomycotina</taxon>
        <taxon>Agaricomycetes</taxon>
        <taxon>Agaricomycetidae</taxon>
        <taxon>Agaricales</taxon>
        <taxon>Marasmiineae</taxon>
        <taxon>Physalacriaceae</taxon>
        <taxon>Armillaria</taxon>
    </lineage>
</organism>
<dbReference type="Gene3D" id="3.80.10.10">
    <property type="entry name" value="Ribonuclease Inhibitor"/>
    <property type="match status" value="1"/>
</dbReference>
<dbReference type="InParanoid" id="A0A2H3CLW4"/>
<evidence type="ECO:0000313" key="1">
    <source>
        <dbReference type="EMBL" id="PBK84025.1"/>
    </source>
</evidence>
<dbReference type="SUPFAM" id="SSF52047">
    <property type="entry name" value="RNI-like"/>
    <property type="match status" value="1"/>
</dbReference>
<accession>A0A2H3CLW4</accession>
<dbReference type="InterPro" id="IPR032675">
    <property type="entry name" value="LRR_dom_sf"/>
</dbReference>
<reference evidence="2" key="1">
    <citation type="journal article" date="2017" name="Nat. Ecol. Evol.">
        <title>Genome expansion and lineage-specific genetic innovations in the forest pathogenic fungi Armillaria.</title>
        <authorList>
            <person name="Sipos G."/>
            <person name="Prasanna A.N."/>
            <person name="Walter M.C."/>
            <person name="O'Connor E."/>
            <person name="Balint B."/>
            <person name="Krizsan K."/>
            <person name="Kiss B."/>
            <person name="Hess J."/>
            <person name="Varga T."/>
            <person name="Slot J."/>
            <person name="Riley R."/>
            <person name="Boka B."/>
            <person name="Rigling D."/>
            <person name="Barry K."/>
            <person name="Lee J."/>
            <person name="Mihaltcheva S."/>
            <person name="LaButti K."/>
            <person name="Lipzen A."/>
            <person name="Waldron R."/>
            <person name="Moloney N.M."/>
            <person name="Sperisen C."/>
            <person name="Kredics L."/>
            <person name="Vagvoelgyi C."/>
            <person name="Patrignani A."/>
            <person name="Fitzpatrick D."/>
            <person name="Nagy I."/>
            <person name="Doyle S."/>
            <person name="Anderson J.B."/>
            <person name="Grigoriev I.V."/>
            <person name="Gueldener U."/>
            <person name="Muensterkoetter M."/>
            <person name="Nagy L.G."/>
        </authorList>
    </citation>
    <scope>NUCLEOTIDE SEQUENCE [LARGE SCALE GENOMIC DNA]</scope>
    <source>
        <strain evidence="2">Ar21-2</strain>
    </source>
</reference>
<dbReference type="EMBL" id="KZ293701">
    <property type="protein sequence ID" value="PBK84025.1"/>
    <property type="molecule type" value="Genomic_DNA"/>
</dbReference>
<name>A0A2H3CLW4_ARMGA</name>
<gene>
    <name evidence="1" type="ORF">ARMGADRAFT_1037390</name>
</gene>
<evidence type="ECO:0000313" key="2">
    <source>
        <dbReference type="Proteomes" id="UP000217790"/>
    </source>
</evidence>
<dbReference type="AlphaFoldDB" id="A0A2H3CLW4"/>
<protein>
    <recommendedName>
        <fullName evidence="3">F-box domain-containing protein</fullName>
    </recommendedName>
</protein>
<dbReference type="STRING" id="47427.A0A2H3CLW4"/>
<dbReference type="OrthoDB" id="2951251at2759"/>
<proteinExistence type="predicted"/>
<dbReference type="Proteomes" id="UP000217790">
    <property type="component" value="Unassembled WGS sequence"/>
</dbReference>
<keyword evidence="2" id="KW-1185">Reference proteome</keyword>
<sequence length="607" mass="68629">MTWNYLNTNADGWLALMWVISAAVVCNGGFCETLPHIPSPQSYNGAMDSLLVHGYVRPDKTATQAFGDHRKRAGIRRRNTHTTLIIHSYIFILRNAINGISSLTQQLKRRSSLEAKSLVWRSSGFTSPINMFTIFTSPSFNVALIHRTNHSAWAKYWFYIHELGLKHVLPPCHVTDLRNGIQIGTEARAESMRQTLASLIPKLDKYDAEIKELEETLAYLKHRRTELAHSVSVYKTYLAPIRRLPVELLCQIFLEACAVGDRFPIIGNDIRETFQSHSQTALRIASTILSPSPSLLNLSSCRSFIFNMNLASSSDLALPSPGFVSLERLDFLGFVDDSDVTIATTLSSLFHDTPRLRELHLHDTWSGSLQYVGIDCGAIRTLWLEQYESDPKWDDIVRILGSFPSLDVLVFYRGWFENITATVTVPGVRVLRICAEQRTPADLLHVLTLPDLRHLEIFDDEKSDGPNITAPEEIDVIVASLARSSFINELRFDKAAIRGVDLVQILENVPKLTKVVVVECRDAHFSITDELLDRMMDADFLPKLEDLELVWAEENEIEEGKVLSVIENRYERLRSVIVGVRGGGELKKKTLWRIQRLGELGSSVQLY</sequence>